<feature type="domain" description="Gnk2-homologous" evidence="19">
    <location>
        <begin position="134"/>
        <end position="239"/>
    </location>
</feature>
<evidence type="ECO:0000256" key="14">
    <source>
        <dbReference type="PROSITE-ProRule" id="PRU10141"/>
    </source>
</evidence>
<evidence type="ECO:0000256" key="2">
    <source>
        <dbReference type="ARBA" id="ARBA00022527"/>
    </source>
</evidence>
<dbReference type="Gene3D" id="1.10.510.10">
    <property type="entry name" value="Transferase(Phosphotransferase) domain 1"/>
    <property type="match status" value="1"/>
</dbReference>
<dbReference type="Gene3D" id="3.30.200.20">
    <property type="entry name" value="Phosphorylase Kinase, domain 1"/>
    <property type="match status" value="1"/>
</dbReference>
<organism evidence="20 21">
    <name type="scientific">Saponaria officinalis</name>
    <name type="common">Common soapwort</name>
    <name type="synonym">Lychnis saponaria</name>
    <dbReference type="NCBI Taxonomy" id="3572"/>
    <lineage>
        <taxon>Eukaryota</taxon>
        <taxon>Viridiplantae</taxon>
        <taxon>Streptophyta</taxon>
        <taxon>Embryophyta</taxon>
        <taxon>Tracheophyta</taxon>
        <taxon>Spermatophyta</taxon>
        <taxon>Magnoliopsida</taxon>
        <taxon>eudicotyledons</taxon>
        <taxon>Gunneridae</taxon>
        <taxon>Pentapetalae</taxon>
        <taxon>Caryophyllales</taxon>
        <taxon>Caryophyllaceae</taxon>
        <taxon>Caryophylleae</taxon>
        <taxon>Saponaria</taxon>
    </lineage>
</organism>
<dbReference type="PANTHER" id="PTHR27002">
    <property type="entry name" value="RECEPTOR-LIKE SERINE/THREONINE-PROTEIN KINASE SD1-8"/>
    <property type="match status" value="1"/>
</dbReference>
<dbReference type="InterPro" id="IPR011009">
    <property type="entry name" value="Kinase-like_dom_sf"/>
</dbReference>
<keyword evidence="9 14" id="KW-0067">ATP-binding</keyword>
<evidence type="ECO:0000256" key="1">
    <source>
        <dbReference type="ARBA" id="ARBA00004167"/>
    </source>
</evidence>
<keyword evidence="7 14" id="KW-0547">Nucleotide-binding</keyword>
<keyword evidence="21" id="KW-1185">Reference proteome</keyword>
<evidence type="ECO:0000313" key="20">
    <source>
        <dbReference type="EMBL" id="KAK9706545.1"/>
    </source>
</evidence>
<dbReference type="CDD" id="cd23509">
    <property type="entry name" value="Gnk2-like"/>
    <property type="match status" value="2"/>
</dbReference>
<feature type="domain" description="Protein kinase" evidence="18">
    <location>
        <begin position="357"/>
        <end position="638"/>
    </location>
</feature>
<evidence type="ECO:0000259" key="18">
    <source>
        <dbReference type="PROSITE" id="PS50011"/>
    </source>
</evidence>
<dbReference type="SUPFAM" id="SSF56112">
    <property type="entry name" value="Protein kinase-like (PK-like)"/>
    <property type="match status" value="1"/>
</dbReference>
<evidence type="ECO:0000256" key="9">
    <source>
        <dbReference type="ARBA" id="ARBA00022840"/>
    </source>
</evidence>
<dbReference type="PROSITE" id="PS00107">
    <property type="entry name" value="PROTEIN_KINASE_ATP"/>
    <property type="match status" value="1"/>
</dbReference>
<evidence type="ECO:0000256" key="16">
    <source>
        <dbReference type="SAM" id="Phobius"/>
    </source>
</evidence>
<dbReference type="FunFam" id="3.30.200.20:FF:000727">
    <property type="entry name" value="Cysteine-rich RLK (RECEPTOR-like protein kinase) 23"/>
    <property type="match status" value="1"/>
</dbReference>
<evidence type="ECO:0000256" key="11">
    <source>
        <dbReference type="ARBA" id="ARBA00023136"/>
    </source>
</evidence>
<dbReference type="Pfam" id="PF01657">
    <property type="entry name" value="Stress-antifung"/>
    <property type="match status" value="2"/>
</dbReference>
<dbReference type="EMBL" id="JBDFQZ010000007">
    <property type="protein sequence ID" value="KAK9706545.1"/>
    <property type="molecule type" value="Genomic_DNA"/>
</dbReference>
<dbReference type="PROSITE" id="PS00108">
    <property type="entry name" value="PROTEIN_KINASE_ST"/>
    <property type="match status" value="1"/>
</dbReference>
<evidence type="ECO:0000313" key="21">
    <source>
        <dbReference type="Proteomes" id="UP001443914"/>
    </source>
</evidence>
<evidence type="ECO:0000256" key="7">
    <source>
        <dbReference type="ARBA" id="ARBA00022741"/>
    </source>
</evidence>
<keyword evidence="11 16" id="KW-0472">Membrane</keyword>
<evidence type="ECO:0000259" key="19">
    <source>
        <dbReference type="PROSITE" id="PS51473"/>
    </source>
</evidence>
<keyword evidence="4 16" id="KW-0812">Transmembrane</keyword>
<keyword evidence="5 17" id="KW-0732">Signal</keyword>
<dbReference type="InterPro" id="IPR002902">
    <property type="entry name" value="GNK2"/>
</dbReference>
<feature type="chain" id="PRO_5043867149" description="Cysteine-rich receptor-like protein kinase 10" evidence="17">
    <location>
        <begin position="23"/>
        <end position="686"/>
    </location>
</feature>
<reference evidence="20" key="1">
    <citation type="submission" date="2024-03" db="EMBL/GenBank/DDBJ databases">
        <title>WGS assembly of Saponaria officinalis var. Norfolk2.</title>
        <authorList>
            <person name="Jenkins J."/>
            <person name="Shu S."/>
            <person name="Grimwood J."/>
            <person name="Barry K."/>
            <person name="Goodstein D."/>
            <person name="Schmutz J."/>
            <person name="Leebens-Mack J."/>
            <person name="Osbourn A."/>
        </authorList>
    </citation>
    <scope>NUCLEOTIDE SEQUENCE [LARGE SCALE GENOMIC DNA]</scope>
    <source>
        <strain evidence="20">JIC</strain>
    </source>
</reference>
<keyword evidence="8" id="KW-0418">Kinase</keyword>
<sequence>MEKIVLVLVSILVRQFSISIDAQVTYINFGCDGTNFNYTKGSIFENNLDILFTNLKLKSSSVDFYNYTIGSGSNKVYGLFQCRFDVSLDDCSSCVEDASEKVVEKCPLTGEGIVWYHECMLRYANRNFFSVYETLPDASTWGLNNVINYDKFAPILADAMNDVIKRASSSKLYFASGEANFTLFQQLYSFAQCTPDIGTSGCNSCLKNALWTMIQCCNASVRVYVLKPSCQLRYDTTGPFLIDQPTPAPPPASNHSMGTGKKESSSMKPAIIGAIAACVAVGLLVLAVVLWICVCRKKPEVASSDVDVTSLAGKRDGSGTTRDKNEAISARTEAESLGYTDLEQYDFNTLKIATRDFSAENMLGEGGFGIVYKGKLENGQQLAIKRLSKGTTGQGTKEFMTEARLLAKLQHKNLVRLLGFCLEGDEKLLVYEFMPNGSLDVSLFDLEKRSLLNWMTRYKIIMGIARGLQYLHEDSRLTIIHRDLKPANILLDNEMNAKIADFGLARLFGGAQKHGNTLRIVGTQGYMAPEYLMTGDYSDKYDVYSFGIMLLEIVSGQENRLLQRSQQQEDLSIQAWKLWKEERSFELTDHVLLDNCLSNDVLRCIQIGLLCVQADAEERPTMSTMFLMLIGSVDLPFPSSPIVSSHQQHSIPMAYTGWQRTDTDQHSTKSVTMATDKDQDLYPRPR</sequence>
<dbReference type="GO" id="GO:0004674">
    <property type="term" value="F:protein serine/threonine kinase activity"/>
    <property type="evidence" value="ECO:0007669"/>
    <property type="project" value="UniProtKB-KW"/>
</dbReference>
<evidence type="ECO:0000256" key="8">
    <source>
        <dbReference type="ARBA" id="ARBA00022777"/>
    </source>
</evidence>
<dbReference type="PROSITE" id="PS50011">
    <property type="entry name" value="PROTEIN_KINASE_DOM"/>
    <property type="match status" value="1"/>
</dbReference>
<evidence type="ECO:0000256" key="3">
    <source>
        <dbReference type="ARBA" id="ARBA00022679"/>
    </source>
</evidence>
<dbReference type="AlphaFoldDB" id="A0AAW1JQH0"/>
<dbReference type="FunFam" id="1.10.510.10:FF:000129">
    <property type="entry name" value="cysteine-rich receptor-like protein kinase 10"/>
    <property type="match status" value="1"/>
</dbReference>
<dbReference type="SMART" id="SM00220">
    <property type="entry name" value="S_TKc"/>
    <property type="match status" value="1"/>
</dbReference>
<name>A0AAW1JQH0_SAPOF</name>
<evidence type="ECO:0000256" key="15">
    <source>
        <dbReference type="SAM" id="MobiDB-lite"/>
    </source>
</evidence>
<dbReference type="Pfam" id="PF00069">
    <property type="entry name" value="Pkinase"/>
    <property type="match status" value="1"/>
</dbReference>
<dbReference type="Proteomes" id="UP001443914">
    <property type="component" value="Unassembled WGS sequence"/>
</dbReference>
<feature type="region of interest" description="Disordered" evidence="15">
    <location>
        <begin position="243"/>
        <end position="262"/>
    </location>
</feature>
<evidence type="ECO:0000256" key="4">
    <source>
        <dbReference type="ARBA" id="ARBA00022692"/>
    </source>
</evidence>
<dbReference type="InterPro" id="IPR017441">
    <property type="entry name" value="Protein_kinase_ATP_BS"/>
</dbReference>
<evidence type="ECO:0000256" key="5">
    <source>
        <dbReference type="ARBA" id="ARBA00022729"/>
    </source>
</evidence>
<evidence type="ECO:0008006" key="22">
    <source>
        <dbReference type="Google" id="ProtNLM"/>
    </source>
</evidence>
<dbReference type="GO" id="GO:0006950">
    <property type="term" value="P:response to stress"/>
    <property type="evidence" value="ECO:0007669"/>
    <property type="project" value="UniProtKB-ARBA"/>
</dbReference>
<dbReference type="PROSITE" id="PS51473">
    <property type="entry name" value="GNK2"/>
    <property type="match status" value="2"/>
</dbReference>
<accession>A0AAW1JQH0</accession>
<keyword evidence="3" id="KW-0808">Transferase</keyword>
<feature type="binding site" evidence="14">
    <location>
        <position position="385"/>
    </location>
    <ligand>
        <name>ATP</name>
        <dbReference type="ChEBI" id="CHEBI:30616"/>
    </ligand>
</feature>
<feature type="signal peptide" evidence="17">
    <location>
        <begin position="1"/>
        <end position="22"/>
    </location>
</feature>
<evidence type="ECO:0000256" key="10">
    <source>
        <dbReference type="ARBA" id="ARBA00022989"/>
    </source>
</evidence>
<comment type="caution">
    <text evidence="20">The sequence shown here is derived from an EMBL/GenBank/DDBJ whole genome shotgun (WGS) entry which is preliminary data.</text>
</comment>
<keyword evidence="6" id="KW-0677">Repeat</keyword>
<feature type="domain" description="Gnk2-homologous" evidence="19">
    <location>
        <begin position="26"/>
        <end position="128"/>
    </location>
</feature>
<keyword evidence="2" id="KW-0723">Serine/threonine-protein kinase</keyword>
<evidence type="ECO:0000256" key="13">
    <source>
        <dbReference type="ARBA" id="ARBA00023180"/>
    </source>
</evidence>
<dbReference type="PANTHER" id="PTHR27002:SF181">
    <property type="entry name" value="RECEPTOR-LIKE SERINE_THREONINE-PROTEIN KINASE"/>
    <property type="match status" value="1"/>
</dbReference>
<dbReference type="GO" id="GO:0005886">
    <property type="term" value="C:plasma membrane"/>
    <property type="evidence" value="ECO:0007669"/>
    <property type="project" value="TreeGrafter"/>
</dbReference>
<dbReference type="InterPro" id="IPR038408">
    <property type="entry name" value="GNK2_sf"/>
</dbReference>
<evidence type="ECO:0000256" key="12">
    <source>
        <dbReference type="ARBA" id="ARBA00023170"/>
    </source>
</evidence>
<dbReference type="InterPro" id="IPR000719">
    <property type="entry name" value="Prot_kinase_dom"/>
</dbReference>
<keyword evidence="10 16" id="KW-1133">Transmembrane helix</keyword>
<evidence type="ECO:0000256" key="17">
    <source>
        <dbReference type="SAM" id="SignalP"/>
    </source>
</evidence>
<dbReference type="Gene3D" id="3.30.430.20">
    <property type="entry name" value="Gnk2 domain, C-X8-C-X2-C motif"/>
    <property type="match status" value="2"/>
</dbReference>
<feature type="compositionally biased region" description="Basic and acidic residues" evidence="15">
    <location>
        <begin position="675"/>
        <end position="686"/>
    </location>
</feature>
<dbReference type="GO" id="GO:0005524">
    <property type="term" value="F:ATP binding"/>
    <property type="evidence" value="ECO:0007669"/>
    <property type="project" value="UniProtKB-UniRule"/>
</dbReference>
<feature type="region of interest" description="Disordered" evidence="15">
    <location>
        <begin position="659"/>
        <end position="686"/>
    </location>
</feature>
<dbReference type="CDD" id="cd14066">
    <property type="entry name" value="STKc_IRAK"/>
    <property type="match status" value="1"/>
</dbReference>
<evidence type="ECO:0000256" key="6">
    <source>
        <dbReference type="ARBA" id="ARBA00022737"/>
    </source>
</evidence>
<keyword evidence="13" id="KW-0325">Glycoprotein</keyword>
<protein>
    <recommendedName>
        <fullName evidence="22">Cysteine-rich receptor-like protein kinase 10</fullName>
    </recommendedName>
</protein>
<keyword evidence="12" id="KW-0675">Receptor</keyword>
<feature type="transmembrane region" description="Helical" evidence="16">
    <location>
        <begin position="271"/>
        <end position="294"/>
    </location>
</feature>
<comment type="subcellular location">
    <subcellularLocation>
        <location evidence="1">Membrane</location>
        <topology evidence="1">Single-pass membrane protein</topology>
    </subcellularLocation>
</comment>
<dbReference type="InterPro" id="IPR008271">
    <property type="entry name" value="Ser/Thr_kinase_AS"/>
</dbReference>
<gene>
    <name evidence="20" type="ORF">RND81_07G134000</name>
</gene>
<proteinExistence type="predicted"/>